<evidence type="ECO:0008006" key="3">
    <source>
        <dbReference type="Google" id="ProtNLM"/>
    </source>
</evidence>
<name>A0ABS7WT29_9BACT</name>
<sequence length="251" mass="29454">MYEYKLYYPAGNTTALVKNTKQLDFIKINNDILNKHKNVEQVGFVANNELKMAGGEICFNALRCAAKYFLDQSNQSTVRVKLNKCEYECGLHNSSFINNNLLKEKYKNDNFYYAKIKNNYEIIKINDNEYYVDLGDIFHIIYTKKLDLRKINLKDFAFSYFQKNNLLNKKACGFMYVQKNVLKPIVWVKEVQTLFYESACGSGSFATFLYFNNFLNKSQLALRQVSKEYLFLYKENNEIILTSPIKDIILD</sequence>
<protein>
    <recommendedName>
        <fullName evidence="3">Diaminopimelate epimerase</fullName>
    </recommendedName>
</protein>
<evidence type="ECO:0000313" key="2">
    <source>
        <dbReference type="Proteomes" id="UP000786183"/>
    </source>
</evidence>
<reference evidence="1 2" key="1">
    <citation type="submission" date="2020-07" db="EMBL/GenBank/DDBJ databases">
        <title>Transfer of Campylobacter canadensis to the novel genus Avispirillum gen. nov., that also includes two novel species recovered from migratory waterfowl: Avispirillum anseris sp. nov. and Avispirillum brantae sp. nov.</title>
        <authorList>
            <person name="Miller W.G."/>
            <person name="Chapman M.H."/>
            <person name="Yee E."/>
            <person name="Inglis G.D."/>
        </authorList>
    </citation>
    <scope>NUCLEOTIDE SEQUENCE [LARGE SCALE GENOMIC DNA]</scope>
    <source>
        <strain evidence="1 2">L283</strain>
    </source>
</reference>
<dbReference type="Pfam" id="PF26317">
    <property type="entry name" value="CntK_N"/>
    <property type="match status" value="1"/>
</dbReference>
<dbReference type="RefSeq" id="WP_224325504.1">
    <property type="nucleotide sequence ID" value="NZ_JACGBB010000019.1"/>
</dbReference>
<dbReference type="Proteomes" id="UP000786183">
    <property type="component" value="Unassembled WGS sequence"/>
</dbReference>
<proteinExistence type="predicted"/>
<accession>A0ABS7WT29</accession>
<evidence type="ECO:0000313" key="1">
    <source>
        <dbReference type="EMBL" id="MBZ7987929.1"/>
    </source>
</evidence>
<dbReference type="InterPro" id="IPR058944">
    <property type="entry name" value="CntK-like"/>
</dbReference>
<keyword evidence="2" id="KW-1185">Reference proteome</keyword>
<organism evidence="1 2">
    <name type="scientific">Campylobacter canadensis</name>
    <dbReference type="NCBI Taxonomy" id="449520"/>
    <lineage>
        <taxon>Bacteria</taxon>
        <taxon>Pseudomonadati</taxon>
        <taxon>Campylobacterota</taxon>
        <taxon>Epsilonproteobacteria</taxon>
        <taxon>Campylobacterales</taxon>
        <taxon>Campylobacteraceae</taxon>
        <taxon>Campylobacter</taxon>
    </lineage>
</organism>
<comment type="caution">
    <text evidence="1">The sequence shown here is derived from an EMBL/GenBank/DDBJ whole genome shotgun (WGS) entry which is preliminary data.</text>
</comment>
<dbReference type="EMBL" id="JACGBB010000019">
    <property type="protein sequence ID" value="MBZ7987929.1"/>
    <property type="molecule type" value="Genomic_DNA"/>
</dbReference>
<gene>
    <name evidence="1" type="ORF">AVCANL283_07455</name>
</gene>